<reference evidence="2" key="1">
    <citation type="submission" date="2021-02" db="EMBL/GenBank/DDBJ databases">
        <authorList>
            <person name="Nowell W R."/>
        </authorList>
    </citation>
    <scope>NUCLEOTIDE SEQUENCE</scope>
    <source>
        <strain evidence="2">Ploen Becks lab</strain>
    </source>
</reference>
<feature type="compositionally biased region" description="Low complexity" evidence="1">
    <location>
        <begin position="158"/>
        <end position="181"/>
    </location>
</feature>
<dbReference type="EMBL" id="CAJNOC010006251">
    <property type="protein sequence ID" value="CAF1073699.1"/>
    <property type="molecule type" value="Genomic_DNA"/>
</dbReference>
<evidence type="ECO:0000313" key="2">
    <source>
        <dbReference type="EMBL" id="CAF1073699.1"/>
    </source>
</evidence>
<evidence type="ECO:0000313" key="3">
    <source>
        <dbReference type="Proteomes" id="UP000663879"/>
    </source>
</evidence>
<evidence type="ECO:0000256" key="1">
    <source>
        <dbReference type="SAM" id="MobiDB-lite"/>
    </source>
</evidence>
<proteinExistence type="predicted"/>
<feature type="region of interest" description="Disordered" evidence="1">
    <location>
        <begin position="150"/>
        <end position="181"/>
    </location>
</feature>
<dbReference type="Proteomes" id="UP000663879">
    <property type="component" value="Unassembled WGS sequence"/>
</dbReference>
<dbReference type="AlphaFoldDB" id="A0A814M604"/>
<keyword evidence="3" id="KW-1185">Reference proteome</keyword>
<name>A0A814M604_9BILA</name>
<sequence length="181" mass="20797">MVVSFLRIKASFKCSFMGISSKSIKALSFSAVQFFLRQTVKRTPFDRQLMVCGPKNSVLFWVQTSNPIRQAVLPKTNKPARISLKAEPKPEPDPAAVPISVEQNETKNLMAYRLLRGIGFRPQIKQETEHRCNANNNWDNNNRHKHRYETTNQSRQMNNINRDTSNLNSNNSSRFNNSNVN</sequence>
<comment type="caution">
    <text evidence="2">The sequence shown here is derived from an EMBL/GenBank/DDBJ whole genome shotgun (WGS) entry which is preliminary data.</text>
</comment>
<organism evidence="2 3">
    <name type="scientific">Brachionus calyciflorus</name>
    <dbReference type="NCBI Taxonomy" id="104777"/>
    <lineage>
        <taxon>Eukaryota</taxon>
        <taxon>Metazoa</taxon>
        <taxon>Spiralia</taxon>
        <taxon>Gnathifera</taxon>
        <taxon>Rotifera</taxon>
        <taxon>Eurotatoria</taxon>
        <taxon>Monogononta</taxon>
        <taxon>Pseudotrocha</taxon>
        <taxon>Ploima</taxon>
        <taxon>Brachionidae</taxon>
        <taxon>Brachionus</taxon>
    </lineage>
</organism>
<accession>A0A814M604</accession>
<gene>
    <name evidence="2" type="ORF">OXX778_LOCUS19856</name>
</gene>
<protein>
    <submittedName>
        <fullName evidence="2">Uncharacterized protein</fullName>
    </submittedName>
</protein>